<sequence>MRALIVEDEYLARDELKWLIEKHSSIKVVATEEDGLAALRYLQENDLDVVFLDINIPSIDGMTLARNLHKQANPPKVVIVTAYKEHAAEAFELEVFDYILKPFNEQRVANTLRRLENNSNSAAPSAPTHQPVAATKRTVNIPRKDSILVLPADLIYYARADEKLTYVHTVKGHFVIPTSIGDFAEKLPADTFFRCHRSWCINTAKIREISPWFNGTYVIKLHNFDDVEIPVSRSHLKEFKQLMQL</sequence>
<evidence type="ECO:0000256" key="1">
    <source>
        <dbReference type="PROSITE-ProRule" id="PRU00169"/>
    </source>
</evidence>
<dbReference type="OrthoDB" id="7360446at2"/>
<dbReference type="Gene3D" id="3.40.50.2300">
    <property type="match status" value="1"/>
</dbReference>
<dbReference type="EMBL" id="VDMN01000005">
    <property type="protein sequence ID" value="TNM61861.1"/>
    <property type="molecule type" value="Genomic_DNA"/>
</dbReference>
<keyword evidence="5" id="KW-1185">Reference proteome</keyword>
<dbReference type="SUPFAM" id="SSF52172">
    <property type="entry name" value="CheY-like"/>
    <property type="match status" value="1"/>
</dbReference>
<dbReference type="PROSITE" id="PS50930">
    <property type="entry name" value="HTH_LYTTR"/>
    <property type="match status" value="1"/>
</dbReference>
<gene>
    <name evidence="4" type="ORF">FHP24_21670</name>
</gene>
<dbReference type="CDD" id="cd17532">
    <property type="entry name" value="REC_LytTR_AlgR-like"/>
    <property type="match status" value="1"/>
</dbReference>
<dbReference type="GO" id="GO:0003677">
    <property type="term" value="F:DNA binding"/>
    <property type="evidence" value="ECO:0007669"/>
    <property type="project" value="InterPro"/>
</dbReference>
<dbReference type="Gene3D" id="2.20.25.10">
    <property type="match status" value="1"/>
</dbReference>
<keyword evidence="1" id="KW-0597">Phosphoprotein</keyword>
<dbReference type="InterPro" id="IPR001789">
    <property type="entry name" value="Sig_transdc_resp-reg_receiver"/>
</dbReference>
<dbReference type="RefSeq" id="WP_139678308.1">
    <property type="nucleotide sequence ID" value="NZ_VDMN01000005.1"/>
</dbReference>
<dbReference type="Pfam" id="PF04397">
    <property type="entry name" value="LytTR"/>
    <property type="match status" value="1"/>
</dbReference>
<comment type="caution">
    <text evidence="4">The sequence shown here is derived from an EMBL/GenBank/DDBJ whole genome shotgun (WGS) entry which is preliminary data.</text>
</comment>
<dbReference type="InterPro" id="IPR046947">
    <property type="entry name" value="LytR-like"/>
</dbReference>
<organism evidence="4 5">
    <name type="scientific">Aliirhizobium smilacinae</name>
    <dbReference type="NCBI Taxonomy" id="1395944"/>
    <lineage>
        <taxon>Bacteria</taxon>
        <taxon>Pseudomonadati</taxon>
        <taxon>Pseudomonadota</taxon>
        <taxon>Alphaproteobacteria</taxon>
        <taxon>Hyphomicrobiales</taxon>
        <taxon>Rhizobiaceae</taxon>
        <taxon>Aliirhizobium</taxon>
    </lineage>
</organism>
<feature type="modified residue" description="4-aspartylphosphate" evidence="1">
    <location>
        <position position="53"/>
    </location>
</feature>
<proteinExistence type="predicted"/>
<dbReference type="Pfam" id="PF00072">
    <property type="entry name" value="Response_reg"/>
    <property type="match status" value="1"/>
</dbReference>
<dbReference type="InterPro" id="IPR007492">
    <property type="entry name" value="LytTR_DNA-bd_dom"/>
</dbReference>
<dbReference type="PANTHER" id="PTHR37299:SF1">
    <property type="entry name" value="STAGE 0 SPORULATION PROTEIN A HOMOLOG"/>
    <property type="match status" value="1"/>
</dbReference>
<dbReference type="GO" id="GO:0000156">
    <property type="term" value="F:phosphorelay response regulator activity"/>
    <property type="evidence" value="ECO:0007669"/>
    <property type="project" value="InterPro"/>
</dbReference>
<dbReference type="InterPro" id="IPR011006">
    <property type="entry name" value="CheY-like_superfamily"/>
</dbReference>
<dbReference type="SMART" id="SM00448">
    <property type="entry name" value="REC"/>
    <property type="match status" value="1"/>
</dbReference>
<dbReference type="PROSITE" id="PS50110">
    <property type="entry name" value="RESPONSE_REGULATORY"/>
    <property type="match status" value="1"/>
</dbReference>
<evidence type="ECO:0000313" key="4">
    <source>
        <dbReference type="EMBL" id="TNM61861.1"/>
    </source>
</evidence>
<dbReference type="Proteomes" id="UP000311605">
    <property type="component" value="Unassembled WGS sequence"/>
</dbReference>
<feature type="domain" description="HTH LytTR-type" evidence="3">
    <location>
        <begin position="139"/>
        <end position="245"/>
    </location>
</feature>
<dbReference type="SMART" id="SM00850">
    <property type="entry name" value="LytTR"/>
    <property type="match status" value="1"/>
</dbReference>
<feature type="domain" description="Response regulatory" evidence="2">
    <location>
        <begin position="2"/>
        <end position="116"/>
    </location>
</feature>
<evidence type="ECO:0000259" key="3">
    <source>
        <dbReference type="PROSITE" id="PS50930"/>
    </source>
</evidence>
<dbReference type="PANTHER" id="PTHR37299">
    <property type="entry name" value="TRANSCRIPTIONAL REGULATOR-RELATED"/>
    <property type="match status" value="1"/>
</dbReference>
<dbReference type="AlphaFoldDB" id="A0A5C4XG59"/>
<reference evidence="4 5" key="1">
    <citation type="submission" date="2019-06" db="EMBL/GenBank/DDBJ databases">
        <title>The draft genome of Rhizobium smilacinae PTYR-5.</title>
        <authorList>
            <person name="Liu L."/>
            <person name="Li L."/>
            <person name="Zhang X."/>
        </authorList>
    </citation>
    <scope>NUCLEOTIDE SEQUENCE [LARGE SCALE GENOMIC DNA]</scope>
    <source>
        <strain evidence="4 5">PTYR-5</strain>
    </source>
</reference>
<evidence type="ECO:0000259" key="2">
    <source>
        <dbReference type="PROSITE" id="PS50110"/>
    </source>
</evidence>
<protein>
    <submittedName>
        <fullName evidence="4">Response regulator transcription factor</fullName>
    </submittedName>
</protein>
<dbReference type="Gene3D" id="2.40.50.40">
    <property type="match status" value="1"/>
</dbReference>
<accession>A0A5C4XG59</accession>
<evidence type="ECO:0000313" key="5">
    <source>
        <dbReference type="Proteomes" id="UP000311605"/>
    </source>
</evidence>
<name>A0A5C4XG59_9HYPH</name>